<gene>
    <name evidence="1" type="ORF">HH303_19075</name>
</gene>
<evidence type="ECO:0000313" key="1">
    <source>
        <dbReference type="EMBL" id="NMM46602.1"/>
    </source>
</evidence>
<dbReference type="Gene3D" id="3.30.450.20">
    <property type="entry name" value="PAS domain"/>
    <property type="match status" value="1"/>
</dbReference>
<keyword evidence="2" id="KW-1185">Reference proteome</keyword>
<dbReference type="SUPFAM" id="SSF55785">
    <property type="entry name" value="PYP-like sensor domain (PAS domain)"/>
    <property type="match status" value="1"/>
</dbReference>
<name>A0A7Y0E3J3_9PROT</name>
<dbReference type="EMBL" id="JABBNT010000007">
    <property type="protein sequence ID" value="NMM46602.1"/>
    <property type="molecule type" value="Genomic_DNA"/>
</dbReference>
<organism evidence="1 2">
    <name type="scientific">Pacificispira spongiicola</name>
    <dbReference type="NCBI Taxonomy" id="2729598"/>
    <lineage>
        <taxon>Bacteria</taxon>
        <taxon>Pseudomonadati</taxon>
        <taxon>Pseudomonadota</taxon>
        <taxon>Alphaproteobacteria</taxon>
        <taxon>Rhodospirillales</taxon>
        <taxon>Rhodospirillaceae</taxon>
        <taxon>Pacificispira</taxon>
    </lineage>
</organism>
<comment type="caution">
    <text evidence="1">The sequence shown here is derived from an EMBL/GenBank/DDBJ whole genome shotgun (WGS) entry which is preliminary data.</text>
</comment>
<dbReference type="Proteomes" id="UP000539372">
    <property type="component" value="Unassembled WGS sequence"/>
</dbReference>
<dbReference type="AlphaFoldDB" id="A0A7Y0E3J3"/>
<dbReference type="RefSeq" id="WP_169627000.1">
    <property type="nucleotide sequence ID" value="NZ_JABBNT010000007.1"/>
</dbReference>
<sequence>MATATKLTETHDDAMAARSAELFIVHELLDEHRQMLDISLNAIPDGFAIVDRDGMILIANQALGRLLNLPACYSLDGMKLCAVMKDVGFRNIWDETCGPDLESAMQRRNGNGIAVCVLAGPERFLEINIGLFTETGYPITVRDVTKRVQSETSSPELDIWRKARSEHGRYAAPTAA</sequence>
<accession>A0A7Y0E3J3</accession>
<protein>
    <recommendedName>
        <fullName evidence="3">PAS domain-containing protein</fullName>
    </recommendedName>
</protein>
<evidence type="ECO:0008006" key="3">
    <source>
        <dbReference type="Google" id="ProtNLM"/>
    </source>
</evidence>
<dbReference type="Pfam" id="PF12860">
    <property type="entry name" value="PAS_7"/>
    <property type="match status" value="1"/>
</dbReference>
<reference evidence="1 2" key="1">
    <citation type="submission" date="2020-04" db="EMBL/GenBank/DDBJ databases">
        <title>Rhodospirillaceae bacterium KN72 isolated from deep sea.</title>
        <authorList>
            <person name="Zhang D.-C."/>
        </authorList>
    </citation>
    <scope>NUCLEOTIDE SEQUENCE [LARGE SCALE GENOMIC DNA]</scope>
    <source>
        <strain evidence="1 2">KN72</strain>
    </source>
</reference>
<evidence type="ECO:0000313" key="2">
    <source>
        <dbReference type="Proteomes" id="UP000539372"/>
    </source>
</evidence>
<proteinExistence type="predicted"/>
<dbReference type="InterPro" id="IPR035965">
    <property type="entry name" value="PAS-like_dom_sf"/>
</dbReference>